<sequence>MVTIIKDTHPLFSVLATKTALASEIRARRSSRFPTSLDRSRGSRTFPSSKLKKTPCQLCHWSRRVERLSRRRETPRKSDLRVRS</sequence>
<reference evidence="4 5" key="1">
    <citation type="journal article" date="2019" name="Sci. Rep.">
        <title>Comparative genomics of chytrid fungi reveal insights into the obligate biotrophic and pathogenic lifestyle of Synchytrium endobioticum.</title>
        <authorList>
            <person name="van de Vossenberg B.T.L.H."/>
            <person name="Warris S."/>
            <person name="Nguyen H.D.T."/>
            <person name="van Gent-Pelzer M.P.E."/>
            <person name="Joly D.L."/>
            <person name="van de Geest H.C."/>
            <person name="Bonants P.J.M."/>
            <person name="Smith D.S."/>
            <person name="Levesque C.A."/>
            <person name="van der Lee T.A.J."/>
        </authorList>
    </citation>
    <scope>NUCLEOTIDE SEQUENCE [LARGE SCALE GENOMIC DNA]</scope>
    <source>
        <strain evidence="3 5">LEV6574</strain>
        <strain evidence="2 4">MB42</strain>
    </source>
</reference>
<evidence type="ECO:0000313" key="4">
    <source>
        <dbReference type="Proteomes" id="UP000317494"/>
    </source>
</evidence>
<dbReference type="AlphaFoldDB" id="A0A507CME8"/>
<accession>A0A507CME8</accession>
<evidence type="ECO:0000256" key="1">
    <source>
        <dbReference type="SAM" id="MobiDB-lite"/>
    </source>
</evidence>
<comment type="caution">
    <text evidence="3">The sequence shown here is derived from an EMBL/GenBank/DDBJ whole genome shotgun (WGS) entry which is preliminary data.</text>
</comment>
<evidence type="ECO:0000313" key="3">
    <source>
        <dbReference type="EMBL" id="TPX39845.1"/>
    </source>
</evidence>
<keyword evidence="4" id="KW-1185">Reference proteome</keyword>
<dbReference type="EMBL" id="QEAN01000437">
    <property type="protein sequence ID" value="TPX37265.1"/>
    <property type="molecule type" value="Genomic_DNA"/>
</dbReference>
<proteinExistence type="predicted"/>
<dbReference type="Proteomes" id="UP000320475">
    <property type="component" value="Unassembled WGS sequence"/>
</dbReference>
<feature type="region of interest" description="Disordered" evidence="1">
    <location>
        <begin position="31"/>
        <end position="51"/>
    </location>
</feature>
<name>A0A507CME8_9FUNG</name>
<dbReference type="VEuPathDB" id="FungiDB:SeMB42_g06970"/>
<dbReference type="EMBL" id="QEAM01000439">
    <property type="protein sequence ID" value="TPX39845.1"/>
    <property type="molecule type" value="Genomic_DNA"/>
</dbReference>
<organism evidence="3 5">
    <name type="scientific">Synchytrium endobioticum</name>
    <dbReference type="NCBI Taxonomy" id="286115"/>
    <lineage>
        <taxon>Eukaryota</taxon>
        <taxon>Fungi</taxon>
        <taxon>Fungi incertae sedis</taxon>
        <taxon>Chytridiomycota</taxon>
        <taxon>Chytridiomycota incertae sedis</taxon>
        <taxon>Chytridiomycetes</taxon>
        <taxon>Synchytriales</taxon>
        <taxon>Synchytriaceae</taxon>
        <taxon>Synchytrium</taxon>
    </lineage>
</organism>
<dbReference type="Proteomes" id="UP000317494">
    <property type="component" value="Unassembled WGS sequence"/>
</dbReference>
<evidence type="ECO:0000313" key="2">
    <source>
        <dbReference type="EMBL" id="TPX37265.1"/>
    </source>
</evidence>
<protein>
    <submittedName>
        <fullName evidence="3">Uncharacterized protein</fullName>
    </submittedName>
</protein>
<gene>
    <name evidence="3" type="ORF">SeLEV6574_g06956</name>
    <name evidence="2" type="ORF">SeMB42_g06970</name>
</gene>
<evidence type="ECO:0000313" key="5">
    <source>
        <dbReference type="Proteomes" id="UP000320475"/>
    </source>
</evidence>